<protein>
    <submittedName>
        <fullName evidence="1">Uncharacterized protein</fullName>
    </submittedName>
</protein>
<reference evidence="2" key="1">
    <citation type="submission" date="2013-09" db="EMBL/GenBank/DDBJ databases">
        <title>The Genome Sequence of Anopheles culicifacies species A.</title>
        <authorList>
            <consortium name="The Broad Institute Genomics Platform"/>
            <person name="Neafsey D.E."/>
            <person name="Besansky N."/>
            <person name="Howell P."/>
            <person name="Walton C."/>
            <person name="Young S.K."/>
            <person name="Zeng Q."/>
            <person name="Gargeya S."/>
            <person name="Fitzgerald M."/>
            <person name="Haas B."/>
            <person name="Abouelleil A."/>
            <person name="Allen A.W."/>
            <person name="Alvarado L."/>
            <person name="Arachchi H.M."/>
            <person name="Berlin A.M."/>
            <person name="Chapman S.B."/>
            <person name="Gainer-Dewar J."/>
            <person name="Goldberg J."/>
            <person name="Griggs A."/>
            <person name="Gujja S."/>
            <person name="Hansen M."/>
            <person name="Howarth C."/>
            <person name="Imamovic A."/>
            <person name="Ireland A."/>
            <person name="Larimer J."/>
            <person name="McCowan C."/>
            <person name="Murphy C."/>
            <person name="Pearson M."/>
            <person name="Poon T.W."/>
            <person name="Priest M."/>
            <person name="Roberts A."/>
            <person name="Saif S."/>
            <person name="Shea T."/>
            <person name="Sisk P."/>
            <person name="Sykes S."/>
            <person name="Wortman J."/>
            <person name="Nusbaum C."/>
            <person name="Birren B."/>
        </authorList>
    </citation>
    <scope>NUCLEOTIDE SEQUENCE [LARGE SCALE GENOMIC DNA]</scope>
    <source>
        <strain evidence="2">A-37</strain>
    </source>
</reference>
<dbReference type="Proteomes" id="UP000075883">
    <property type="component" value="Unassembled WGS sequence"/>
</dbReference>
<evidence type="ECO:0000313" key="2">
    <source>
        <dbReference type="Proteomes" id="UP000075883"/>
    </source>
</evidence>
<sequence>MDRIVLHVYHSNNLVDVHVDGFCLCSLKIASRKSGHRRARKAEQKLNVLINNRCPAWAGNKSTRLTGGSNSFCSSSYSHISTASRFRIRLIWCEPYFAVRNFSRRSFTSPFSVKLTRSPVRPGERSQSFMVSTPHCMICRLQRRRTRGRSSNRLRCCSTHRKATAKRIEE</sequence>
<dbReference type="AlphaFoldDB" id="A0A182MJM5"/>
<name>A0A182MJM5_9DIPT</name>
<keyword evidence="2" id="KW-1185">Reference proteome</keyword>
<accession>A0A182MJM5</accession>
<dbReference type="VEuPathDB" id="VectorBase:ACUA019884"/>
<reference evidence="1" key="2">
    <citation type="submission" date="2020-05" db="UniProtKB">
        <authorList>
            <consortium name="EnsemblMetazoa"/>
        </authorList>
    </citation>
    <scope>IDENTIFICATION</scope>
    <source>
        <strain evidence="1">A-37</strain>
    </source>
</reference>
<organism evidence="1 2">
    <name type="scientific">Anopheles culicifacies</name>
    <dbReference type="NCBI Taxonomy" id="139723"/>
    <lineage>
        <taxon>Eukaryota</taxon>
        <taxon>Metazoa</taxon>
        <taxon>Ecdysozoa</taxon>
        <taxon>Arthropoda</taxon>
        <taxon>Hexapoda</taxon>
        <taxon>Insecta</taxon>
        <taxon>Pterygota</taxon>
        <taxon>Neoptera</taxon>
        <taxon>Endopterygota</taxon>
        <taxon>Diptera</taxon>
        <taxon>Nematocera</taxon>
        <taxon>Culicoidea</taxon>
        <taxon>Culicidae</taxon>
        <taxon>Anophelinae</taxon>
        <taxon>Anopheles</taxon>
        <taxon>culicifacies species complex</taxon>
    </lineage>
</organism>
<dbReference type="EMBL" id="AXCM01004492">
    <property type="status" value="NOT_ANNOTATED_CDS"/>
    <property type="molecule type" value="Genomic_DNA"/>
</dbReference>
<proteinExistence type="predicted"/>
<evidence type="ECO:0000313" key="1">
    <source>
        <dbReference type="EnsemblMetazoa" id="ACUA019884-PA"/>
    </source>
</evidence>
<dbReference type="EnsemblMetazoa" id="ACUA019884-RA">
    <property type="protein sequence ID" value="ACUA019884-PA"/>
    <property type="gene ID" value="ACUA019884"/>
</dbReference>